<accession>A0A9D4VX07</accession>
<dbReference type="Gramene" id="Psat07G0551700-T1">
    <property type="protein sequence ID" value="KAI5390241.1"/>
    <property type="gene ID" value="KIW84_075517"/>
</dbReference>
<organism evidence="4 5">
    <name type="scientific">Pisum sativum</name>
    <name type="common">Garden pea</name>
    <name type="synonym">Lathyrus oleraceus</name>
    <dbReference type="NCBI Taxonomy" id="3888"/>
    <lineage>
        <taxon>Eukaryota</taxon>
        <taxon>Viridiplantae</taxon>
        <taxon>Streptophyta</taxon>
        <taxon>Embryophyta</taxon>
        <taxon>Tracheophyta</taxon>
        <taxon>Spermatophyta</taxon>
        <taxon>Magnoliopsida</taxon>
        <taxon>eudicotyledons</taxon>
        <taxon>Gunneridae</taxon>
        <taxon>Pentapetalae</taxon>
        <taxon>rosids</taxon>
        <taxon>fabids</taxon>
        <taxon>Fabales</taxon>
        <taxon>Fabaceae</taxon>
        <taxon>Papilionoideae</taxon>
        <taxon>50 kb inversion clade</taxon>
        <taxon>NPAAA clade</taxon>
        <taxon>Hologalegina</taxon>
        <taxon>IRL clade</taxon>
        <taxon>Fabeae</taxon>
        <taxon>Lathyrus</taxon>
    </lineage>
</organism>
<reference evidence="4 5" key="1">
    <citation type="journal article" date="2022" name="Nat. Genet.">
        <title>Improved pea reference genome and pan-genome highlight genomic features and evolutionary characteristics.</title>
        <authorList>
            <person name="Yang T."/>
            <person name="Liu R."/>
            <person name="Luo Y."/>
            <person name="Hu S."/>
            <person name="Wang D."/>
            <person name="Wang C."/>
            <person name="Pandey M.K."/>
            <person name="Ge S."/>
            <person name="Xu Q."/>
            <person name="Li N."/>
            <person name="Li G."/>
            <person name="Huang Y."/>
            <person name="Saxena R.K."/>
            <person name="Ji Y."/>
            <person name="Li M."/>
            <person name="Yan X."/>
            <person name="He Y."/>
            <person name="Liu Y."/>
            <person name="Wang X."/>
            <person name="Xiang C."/>
            <person name="Varshney R.K."/>
            <person name="Ding H."/>
            <person name="Gao S."/>
            <person name="Zong X."/>
        </authorList>
    </citation>
    <scope>NUCLEOTIDE SEQUENCE [LARGE SCALE GENOMIC DNA]</scope>
    <source>
        <strain evidence="4 5">cv. Zhongwan 6</strain>
    </source>
</reference>
<dbReference type="PANTHER" id="PTHR11306">
    <property type="entry name" value="NIEMANN PICK TYPE C2 PROTEIN NPC2-RELATED"/>
    <property type="match status" value="1"/>
</dbReference>
<feature type="domain" description="MD-2-related lipid-recognition" evidence="3">
    <location>
        <begin position="60"/>
        <end position="175"/>
    </location>
</feature>
<dbReference type="InterPro" id="IPR014756">
    <property type="entry name" value="Ig_E-set"/>
</dbReference>
<name>A0A9D4VX07_PEA</name>
<evidence type="ECO:0000256" key="1">
    <source>
        <dbReference type="ARBA" id="ARBA00022729"/>
    </source>
</evidence>
<dbReference type="SMART" id="SM00737">
    <property type="entry name" value="ML"/>
    <property type="match status" value="1"/>
</dbReference>
<dbReference type="InterPro" id="IPR039670">
    <property type="entry name" value="NPC2-like"/>
</dbReference>
<keyword evidence="2" id="KW-1133">Transmembrane helix</keyword>
<feature type="transmembrane region" description="Helical" evidence="2">
    <location>
        <begin position="37"/>
        <end position="56"/>
    </location>
</feature>
<comment type="caution">
    <text evidence="4">The sequence shown here is derived from an EMBL/GenBank/DDBJ whole genome shotgun (WGS) entry which is preliminary data.</text>
</comment>
<dbReference type="InterPro" id="IPR003172">
    <property type="entry name" value="ML_dom"/>
</dbReference>
<dbReference type="SUPFAM" id="SSF81296">
    <property type="entry name" value="E set domains"/>
    <property type="match status" value="1"/>
</dbReference>
<dbReference type="PANTHER" id="PTHR11306:SF64">
    <property type="entry name" value="LEGUMINOSIN GROUP578 SECRETED PEPTIDE"/>
    <property type="match status" value="1"/>
</dbReference>
<dbReference type="CDD" id="cd00917">
    <property type="entry name" value="PG-PI_TP"/>
    <property type="match status" value="1"/>
</dbReference>
<dbReference type="Gene3D" id="2.60.40.770">
    <property type="match status" value="1"/>
</dbReference>
<evidence type="ECO:0000313" key="4">
    <source>
        <dbReference type="EMBL" id="KAI5390241.1"/>
    </source>
</evidence>
<dbReference type="FunFam" id="2.60.40.770:FF:000002">
    <property type="entry name" value="putative phosphatidylglycerol/phosphatidylinositol transfer protein DDB_G0282179"/>
    <property type="match status" value="1"/>
</dbReference>
<keyword evidence="1" id="KW-0732">Signal</keyword>
<feature type="non-terminal residue" evidence="4">
    <location>
        <position position="186"/>
    </location>
</feature>
<dbReference type="Proteomes" id="UP001058974">
    <property type="component" value="Chromosome 7"/>
</dbReference>
<sequence length="186" mass="20241">LYLSSLITSTSLCFFPHELSQKPLLLNNTMEFHSLPNLILLLSLSILFLSSLHVQAKVTFKYCDKKEDYPVKVTGIEILPNPVVSGNPANFKISAISGKALYGGDVVIGVSYVGVPVHSETIDLCQEVSCPVANGHFVISHTQTLPSITPPGPYALKMTLKDDKGDLLTCIKFNFKIVFGSLVADM</sequence>
<evidence type="ECO:0000313" key="5">
    <source>
        <dbReference type="Proteomes" id="UP001058974"/>
    </source>
</evidence>
<dbReference type="EMBL" id="JAMSHJ010000007">
    <property type="protein sequence ID" value="KAI5390241.1"/>
    <property type="molecule type" value="Genomic_DNA"/>
</dbReference>
<dbReference type="GO" id="GO:0032366">
    <property type="term" value="P:intracellular sterol transport"/>
    <property type="evidence" value="ECO:0007669"/>
    <property type="project" value="InterPro"/>
</dbReference>
<evidence type="ECO:0000256" key="2">
    <source>
        <dbReference type="SAM" id="Phobius"/>
    </source>
</evidence>
<keyword evidence="2" id="KW-0472">Membrane</keyword>
<evidence type="ECO:0000259" key="3">
    <source>
        <dbReference type="SMART" id="SM00737"/>
    </source>
</evidence>
<dbReference type="Pfam" id="PF02221">
    <property type="entry name" value="E1_DerP2_DerF2"/>
    <property type="match status" value="1"/>
</dbReference>
<keyword evidence="2" id="KW-0812">Transmembrane</keyword>
<dbReference type="InterPro" id="IPR033917">
    <property type="entry name" value="ML_PG-PI_TP"/>
</dbReference>
<dbReference type="AlphaFoldDB" id="A0A9D4VX07"/>
<dbReference type="GO" id="GO:0032934">
    <property type="term" value="F:sterol binding"/>
    <property type="evidence" value="ECO:0007669"/>
    <property type="project" value="InterPro"/>
</dbReference>
<keyword evidence="5" id="KW-1185">Reference proteome</keyword>
<proteinExistence type="predicted"/>
<protein>
    <recommendedName>
        <fullName evidence="3">MD-2-related lipid-recognition domain-containing protein</fullName>
    </recommendedName>
</protein>
<gene>
    <name evidence="4" type="ORF">KIW84_075517</name>
</gene>